<keyword evidence="5" id="KW-1185">Reference proteome</keyword>
<reference evidence="5" key="1">
    <citation type="submission" date="2017-11" db="EMBL/GenBank/DDBJ databases">
        <authorList>
            <person name="Kuznetsova I."/>
            <person name="Sazanova A."/>
            <person name="Chirak E."/>
            <person name="Safronova V."/>
            <person name="Willems A."/>
        </authorList>
    </citation>
    <scope>NUCLEOTIDE SEQUENCE [LARGE SCALE GENOMIC DNA]</scope>
    <source>
        <strain evidence="5">PEPV15</strain>
    </source>
</reference>
<feature type="transmembrane region" description="Helical" evidence="1">
    <location>
        <begin position="72"/>
        <end position="92"/>
    </location>
</feature>
<evidence type="ECO:0008006" key="6">
    <source>
        <dbReference type="Google" id="ProtNLM"/>
    </source>
</evidence>
<dbReference type="EMBL" id="PGGN01000007">
    <property type="protein sequence ID" value="PSH54908.1"/>
    <property type="molecule type" value="Genomic_DNA"/>
</dbReference>
<keyword evidence="1" id="KW-0472">Membrane</keyword>
<sequence length="585" mass="64229">MRGRPAVTSNAVGRRKRPICLRLGGSDVKAYISGLAKSFSAVGLLAGILFFAASLTPSLMPRSYLVQGALSGFSAALGYGVGVAAVWLWRYLEIPVPHARAHTTVRWIAITLSVGTAGVFLWKAAEWQNTVRSLMGLGPVDSVEPIELAAIALVIFLVVIVLARLFRQTVRLFSRVVNRIVPRRVSKVVGGVLALVLFWSVAQGVLFKVVLRMVDTSFRELDARIDDGLTRPSNPAKPGGPGSVLDWQDLGRQGRAFIASAPTGAQIGAFFNAKALDPIRVYVGLNSAETVDERARLALEELKRDGGFQRSALIVVVPTGTGWVDPEGIDTVEYLHHGDVASVAMQYSYLSSWLSLLVEPGYGAEAGQALFREVYRYWSTLPRGSRPKLYLHGLSLGAMNSELSTHLYDIIGDPFQGALWSGPPFQSRIWNSVTADRNPGSPAWLPRFRDGAIIRFTNQNNSLNIPGADWGPIRIVYLQYASDPVTFFDFHALYREPEWMKNPRGPDVSPSLRWMPGVTMLQLLFDMAIATTSPMGYGHVYAPEHYIDGWIAVTDPQGIEPADISRLKAFFFERSRSIGYPPPSD</sequence>
<name>A0A2P7AL21_9HYPH</name>
<evidence type="ECO:0000313" key="4">
    <source>
        <dbReference type="EMBL" id="PSH54908.1"/>
    </source>
</evidence>
<evidence type="ECO:0000313" key="5">
    <source>
        <dbReference type="Proteomes" id="UP000241158"/>
    </source>
</evidence>
<feature type="domain" description="Alpha/beta-hydrolase catalytic" evidence="2">
    <location>
        <begin position="279"/>
        <end position="567"/>
    </location>
</feature>
<feature type="transmembrane region" description="Helical" evidence="1">
    <location>
        <begin position="145"/>
        <end position="167"/>
    </location>
</feature>
<feature type="domain" description="Alpha/beta-hydrolase N-terminal" evidence="3">
    <location>
        <begin position="55"/>
        <end position="262"/>
    </location>
</feature>
<feature type="transmembrane region" description="Helical" evidence="1">
    <location>
        <begin position="188"/>
        <end position="211"/>
    </location>
</feature>
<gene>
    <name evidence="4" type="ORF">CU100_25425</name>
</gene>
<keyword evidence="1" id="KW-0812">Transmembrane</keyword>
<keyword evidence="1" id="KW-1133">Transmembrane helix</keyword>
<evidence type="ECO:0000259" key="3">
    <source>
        <dbReference type="Pfam" id="PF15420"/>
    </source>
</evidence>
<organism evidence="4 5">
    <name type="scientific">Phyllobacterium endophyticum</name>
    <dbReference type="NCBI Taxonomy" id="1149773"/>
    <lineage>
        <taxon>Bacteria</taxon>
        <taxon>Pseudomonadati</taxon>
        <taxon>Pseudomonadota</taxon>
        <taxon>Alphaproteobacteria</taxon>
        <taxon>Hyphomicrobiales</taxon>
        <taxon>Phyllobacteriaceae</taxon>
        <taxon>Phyllobacterium</taxon>
    </lineage>
</organism>
<accession>A0A2P7AL21</accession>
<dbReference type="InterPro" id="IPR027787">
    <property type="entry name" value="Alpha/beta-hydrolase_catalytic"/>
</dbReference>
<comment type="caution">
    <text evidence="4">The sequence shown here is derived from an EMBL/GenBank/DDBJ whole genome shotgun (WGS) entry which is preliminary data.</text>
</comment>
<evidence type="ECO:0000256" key="1">
    <source>
        <dbReference type="SAM" id="Phobius"/>
    </source>
</evidence>
<dbReference type="InterPro" id="IPR012037">
    <property type="entry name" value="Alpha/beta-hydrolase_fam"/>
</dbReference>
<dbReference type="AlphaFoldDB" id="A0A2P7AL21"/>
<feature type="transmembrane region" description="Helical" evidence="1">
    <location>
        <begin position="39"/>
        <end position="60"/>
    </location>
</feature>
<evidence type="ECO:0000259" key="2">
    <source>
        <dbReference type="Pfam" id="PF10081"/>
    </source>
</evidence>
<dbReference type="InterPro" id="IPR027788">
    <property type="entry name" value="Alpha/beta-hydrolase_N_dom"/>
</dbReference>
<dbReference type="Pfam" id="PF15420">
    <property type="entry name" value="Abhydrolase_9_N"/>
    <property type="match status" value="1"/>
</dbReference>
<dbReference type="OrthoDB" id="4397445at2"/>
<dbReference type="Proteomes" id="UP000241158">
    <property type="component" value="Unassembled WGS sequence"/>
</dbReference>
<proteinExistence type="predicted"/>
<dbReference type="Pfam" id="PF10081">
    <property type="entry name" value="Abhydrolase_9"/>
    <property type="match status" value="1"/>
</dbReference>
<protein>
    <recommendedName>
        <fullName evidence="6">Alpha/beta-hydrolase family protein</fullName>
    </recommendedName>
</protein>
<feature type="transmembrane region" description="Helical" evidence="1">
    <location>
        <begin position="104"/>
        <end position="125"/>
    </location>
</feature>
<dbReference type="PIRSF" id="PIRSF007542">
    <property type="entry name" value="UCP007542"/>
    <property type="match status" value="1"/>
</dbReference>